<accession>A0ABT0U711</accession>
<keyword evidence="2" id="KW-1185">Reference proteome</keyword>
<comment type="caution">
    <text evidence="1">The sequence shown here is derived from an EMBL/GenBank/DDBJ whole genome shotgun (WGS) entry which is preliminary data.</text>
</comment>
<evidence type="ECO:0000313" key="2">
    <source>
        <dbReference type="Proteomes" id="UP001202961"/>
    </source>
</evidence>
<protein>
    <recommendedName>
        <fullName evidence="3">Secreted protein</fullName>
    </recommendedName>
</protein>
<organism evidence="1 2">
    <name type="scientific">Aporhodopirellula aestuarii</name>
    <dbReference type="NCBI Taxonomy" id="2950107"/>
    <lineage>
        <taxon>Bacteria</taxon>
        <taxon>Pseudomonadati</taxon>
        <taxon>Planctomycetota</taxon>
        <taxon>Planctomycetia</taxon>
        <taxon>Pirellulales</taxon>
        <taxon>Pirellulaceae</taxon>
        <taxon>Aporhodopirellula</taxon>
    </lineage>
</organism>
<dbReference type="EMBL" id="JAMQBK010000051">
    <property type="protein sequence ID" value="MCM2372676.1"/>
    <property type="molecule type" value="Genomic_DNA"/>
</dbReference>
<evidence type="ECO:0000313" key="1">
    <source>
        <dbReference type="EMBL" id="MCM2372676.1"/>
    </source>
</evidence>
<name>A0ABT0U711_9BACT</name>
<reference evidence="1 2" key="1">
    <citation type="journal article" date="2022" name="Syst. Appl. Microbiol.">
        <title>Rhodopirellula aestuarii sp. nov., a novel member of the genus Rhodopirellula isolated from brackish sediments collected in the Tagus River estuary, Portugal.</title>
        <authorList>
            <person name="Vitorino I.R."/>
            <person name="Klimek D."/>
            <person name="Calusinska M."/>
            <person name="Lobo-da-Cunha A."/>
            <person name="Vasconcelos V."/>
            <person name="Lage O.M."/>
        </authorList>
    </citation>
    <scope>NUCLEOTIDE SEQUENCE [LARGE SCALE GENOMIC DNA]</scope>
    <source>
        <strain evidence="1 2">ICT_H3.1</strain>
    </source>
</reference>
<proteinExistence type="predicted"/>
<sequence>MKPICFLLVLSFASLVPITGCSDSQPVDVTENADEEALLEYRRMVAESQAKSDKEEKETK</sequence>
<evidence type="ECO:0008006" key="3">
    <source>
        <dbReference type="Google" id="ProtNLM"/>
    </source>
</evidence>
<dbReference type="Proteomes" id="UP001202961">
    <property type="component" value="Unassembled WGS sequence"/>
</dbReference>
<dbReference type="RefSeq" id="WP_250930311.1">
    <property type="nucleotide sequence ID" value="NZ_JAMQBK010000051.1"/>
</dbReference>
<gene>
    <name evidence="1" type="ORF">NB063_18850</name>
</gene>